<keyword evidence="1" id="KW-1185">Reference proteome</keyword>
<proteinExistence type="predicted"/>
<dbReference type="SUPFAM" id="SSF51735">
    <property type="entry name" value="NAD(P)-binding Rossmann-fold domains"/>
    <property type="match status" value="1"/>
</dbReference>
<organism evidence="1 2">
    <name type="scientific">Durio zibethinus</name>
    <name type="common">Durian</name>
    <dbReference type="NCBI Taxonomy" id="66656"/>
    <lineage>
        <taxon>Eukaryota</taxon>
        <taxon>Viridiplantae</taxon>
        <taxon>Streptophyta</taxon>
        <taxon>Embryophyta</taxon>
        <taxon>Tracheophyta</taxon>
        <taxon>Spermatophyta</taxon>
        <taxon>Magnoliopsida</taxon>
        <taxon>eudicotyledons</taxon>
        <taxon>Gunneridae</taxon>
        <taxon>Pentapetalae</taxon>
        <taxon>rosids</taxon>
        <taxon>malvids</taxon>
        <taxon>Malvales</taxon>
        <taxon>Malvaceae</taxon>
        <taxon>Helicteroideae</taxon>
        <taxon>Durio</taxon>
    </lineage>
</organism>
<reference evidence="2" key="1">
    <citation type="submission" date="2025-08" db="UniProtKB">
        <authorList>
            <consortium name="RefSeq"/>
        </authorList>
    </citation>
    <scope>IDENTIFICATION</scope>
    <source>
        <tissue evidence="2">Fruit stalk</tissue>
    </source>
</reference>
<dbReference type="Proteomes" id="UP000515121">
    <property type="component" value="Unplaced"/>
</dbReference>
<dbReference type="RefSeq" id="XP_022720971.1">
    <property type="nucleotide sequence ID" value="XM_022865236.1"/>
</dbReference>
<dbReference type="Gene3D" id="3.40.50.720">
    <property type="entry name" value="NAD(P)-binding Rossmann-like Domain"/>
    <property type="match status" value="1"/>
</dbReference>
<protein>
    <submittedName>
        <fullName evidence="2">Ketol-acid reductoisomerase, chloroplastic-like</fullName>
    </submittedName>
</protein>
<gene>
    <name evidence="2" type="primary">LOC111278620</name>
</gene>
<sequence length="78" mass="8478">MMLSKESNQMESLVGFLRGQAQAQYLSDSLAEAKPDIIVKIGLRKDSHSFAEARAAGFTEENGNLGDTWETIAGSDLM</sequence>
<name>A0A6P5WZM3_DURZI</name>
<dbReference type="KEGG" id="dzi:111278620"/>
<dbReference type="GeneID" id="111278620"/>
<dbReference type="AlphaFoldDB" id="A0A6P5WZM3"/>
<evidence type="ECO:0000313" key="1">
    <source>
        <dbReference type="Proteomes" id="UP000515121"/>
    </source>
</evidence>
<dbReference type="InterPro" id="IPR036291">
    <property type="entry name" value="NAD(P)-bd_dom_sf"/>
</dbReference>
<evidence type="ECO:0000313" key="2">
    <source>
        <dbReference type="RefSeq" id="XP_022720971.1"/>
    </source>
</evidence>
<accession>A0A6P5WZM3</accession>
<dbReference type="OrthoDB" id="1720121at2759"/>